<dbReference type="AlphaFoldDB" id="A0A381XNU3"/>
<feature type="non-terminal residue" evidence="2">
    <location>
        <position position="321"/>
    </location>
</feature>
<protein>
    <recommendedName>
        <fullName evidence="3">Lipoprotein</fullName>
    </recommendedName>
</protein>
<name>A0A381XNU3_9ZZZZ</name>
<organism evidence="2">
    <name type="scientific">marine metagenome</name>
    <dbReference type="NCBI Taxonomy" id="408172"/>
    <lineage>
        <taxon>unclassified sequences</taxon>
        <taxon>metagenomes</taxon>
        <taxon>ecological metagenomes</taxon>
    </lineage>
</organism>
<dbReference type="PROSITE" id="PS51257">
    <property type="entry name" value="PROKAR_LIPOPROTEIN"/>
    <property type="match status" value="1"/>
</dbReference>
<gene>
    <name evidence="2" type="ORF">METZ01_LOCUS119288</name>
</gene>
<sequence>MKKVLYIILVLGFSLTIISCAEKEESTTAKTDTPTSSDDSSDDSSTSTERYTRENLPDNTTVKLPSTLTGTAISSRTAYASLSDSMGLVWMQFSVALMKSILALPEYLMTFYDVAISQSKMTAGNCYAAGEIEVTFTAEMFQAIKDVYSKIDSEMSASDNSSFSAMVGTQINIPFPASYGTTTNRGFDKIISIGSSGATCSGTAVSSVQSLIMWTDNGSKLQYTFDFGSSSQIFFGTLAYDGSTNTSSFDMYLKTSSVDAYYGGIFTVCNSGVADCVTARVIMGTDNIKLESRGKADDNGGYAMTNYVSSALTFWFTEHWD</sequence>
<dbReference type="EMBL" id="UINC01015849">
    <property type="protein sequence ID" value="SVA66434.1"/>
    <property type="molecule type" value="Genomic_DNA"/>
</dbReference>
<reference evidence="2" key="1">
    <citation type="submission" date="2018-05" db="EMBL/GenBank/DDBJ databases">
        <authorList>
            <person name="Lanie J.A."/>
            <person name="Ng W.-L."/>
            <person name="Kazmierczak K.M."/>
            <person name="Andrzejewski T.M."/>
            <person name="Davidsen T.M."/>
            <person name="Wayne K.J."/>
            <person name="Tettelin H."/>
            <person name="Glass J.I."/>
            <person name="Rusch D."/>
            <person name="Podicherti R."/>
            <person name="Tsui H.-C.T."/>
            <person name="Winkler M.E."/>
        </authorList>
    </citation>
    <scope>NUCLEOTIDE SEQUENCE</scope>
</reference>
<accession>A0A381XNU3</accession>
<evidence type="ECO:0008006" key="3">
    <source>
        <dbReference type="Google" id="ProtNLM"/>
    </source>
</evidence>
<evidence type="ECO:0000313" key="2">
    <source>
        <dbReference type="EMBL" id="SVA66434.1"/>
    </source>
</evidence>
<evidence type="ECO:0000256" key="1">
    <source>
        <dbReference type="SAM" id="MobiDB-lite"/>
    </source>
</evidence>
<proteinExistence type="predicted"/>
<feature type="region of interest" description="Disordered" evidence="1">
    <location>
        <begin position="26"/>
        <end position="59"/>
    </location>
</feature>
<feature type="compositionally biased region" description="Low complexity" evidence="1">
    <location>
        <begin position="28"/>
        <end position="48"/>
    </location>
</feature>